<accession>A0A9P7KDI6</accession>
<dbReference type="Proteomes" id="UP000775547">
    <property type="component" value="Unassembled WGS sequence"/>
</dbReference>
<feature type="compositionally biased region" description="Acidic residues" evidence="1">
    <location>
        <begin position="129"/>
        <end position="146"/>
    </location>
</feature>
<evidence type="ECO:0000313" key="2">
    <source>
        <dbReference type="EMBL" id="KAG5645344.1"/>
    </source>
</evidence>
<comment type="caution">
    <text evidence="2">The sequence shown here is derived from an EMBL/GenBank/DDBJ whole genome shotgun (WGS) entry which is preliminary data.</text>
</comment>
<reference evidence="2" key="1">
    <citation type="submission" date="2020-07" db="EMBL/GenBank/DDBJ databases">
        <authorList>
            <person name="Nieuwenhuis M."/>
            <person name="Van De Peppel L.J.J."/>
        </authorList>
    </citation>
    <scope>NUCLEOTIDE SEQUENCE</scope>
    <source>
        <strain evidence="2">AP01</strain>
        <tissue evidence="2">Mycelium</tissue>
    </source>
</reference>
<evidence type="ECO:0000313" key="3">
    <source>
        <dbReference type="Proteomes" id="UP000775547"/>
    </source>
</evidence>
<feature type="compositionally biased region" description="Polar residues" evidence="1">
    <location>
        <begin position="94"/>
        <end position="105"/>
    </location>
</feature>
<feature type="compositionally biased region" description="Polar residues" evidence="1">
    <location>
        <begin position="147"/>
        <end position="160"/>
    </location>
</feature>
<gene>
    <name evidence="2" type="ORF">DXG03_006406</name>
</gene>
<evidence type="ECO:0000256" key="1">
    <source>
        <dbReference type="SAM" id="MobiDB-lite"/>
    </source>
</evidence>
<name>A0A9P7KDI6_9AGAR</name>
<protein>
    <submittedName>
        <fullName evidence="2">Uncharacterized protein</fullName>
    </submittedName>
</protein>
<feature type="compositionally biased region" description="Acidic residues" evidence="1">
    <location>
        <begin position="163"/>
        <end position="185"/>
    </location>
</feature>
<sequence>MITTAFAGVSTGVQGRKTSHRKRMVIAAMDIVMEALHICPQRVTTTKAPSLEVCASDPADFRANLNATIIGFDADGQEDDILSTQYGLGDAHGSGSQHDYATYGSSIPAYGSGNQEDWDQPNLSSNPEFDPENTGDDSQTEFEDTNESLPSSHNCSISSTDSDKEEQEEDEDEAEDVDQAVEEDSYYPVTTGYAPRYYRNPQGDEDRAAYGYAPRYYIY</sequence>
<keyword evidence="3" id="KW-1185">Reference proteome</keyword>
<proteinExistence type="predicted"/>
<reference evidence="2" key="2">
    <citation type="submission" date="2021-10" db="EMBL/GenBank/DDBJ databases">
        <title>Phylogenomics reveals ancestral predisposition of the termite-cultivated fungus Termitomyces towards a domesticated lifestyle.</title>
        <authorList>
            <person name="Auxier B."/>
            <person name="Grum-Grzhimaylo A."/>
            <person name="Cardenas M.E."/>
            <person name="Lodge J.D."/>
            <person name="Laessoe T."/>
            <person name="Pedersen O."/>
            <person name="Smith M.E."/>
            <person name="Kuyper T.W."/>
            <person name="Franco-Molano E.A."/>
            <person name="Baroni T.J."/>
            <person name="Aanen D.K."/>
        </authorList>
    </citation>
    <scope>NUCLEOTIDE SEQUENCE</scope>
    <source>
        <strain evidence="2">AP01</strain>
        <tissue evidence="2">Mycelium</tissue>
    </source>
</reference>
<dbReference type="EMBL" id="JABCKV010000042">
    <property type="protein sequence ID" value="KAG5645344.1"/>
    <property type="molecule type" value="Genomic_DNA"/>
</dbReference>
<organism evidence="2 3">
    <name type="scientific">Asterophora parasitica</name>
    <dbReference type="NCBI Taxonomy" id="117018"/>
    <lineage>
        <taxon>Eukaryota</taxon>
        <taxon>Fungi</taxon>
        <taxon>Dikarya</taxon>
        <taxon>Basidiomycota</taxon>
        <taxon>Agaricomycotina</taxon>
        <taxon>Agaricomycetes</taxon>
        <taxon>Agaricomycetidae</taxon>
        <taxon>Agaricales</taxon>
        <taxon>Tricholomatineae</taxon>
        <taxon>Lyophyllaceae</taxon>
        <taxon>Asterophora</taxon>
    </lineage>
</organism>
<dbReference type="AlphaFoldDB" id="A0A9P7KDI6"/>
<feature type="region of interest" description="Disordered" evidence="1">
    <location>
        <begin position="89"/>
        <end position="213"/>
    </location>
</feature>